<feature type="transmembrane region" description="Helical" evidence="7">
    <location>
        <begin position="21"/>
        <end position="41"/>
    </location>
</feature>
<evidence type="ECO:0000256" key="1">
    <source>
        <dbReference type="ARBA" id="ARBA00004141"/>
    </source>
</evidence>
<accession>A0ABR8NQW9</accession>
<protein>
    <submittedName>
        <fullName evidence="9">Sugar transferase</fullName>
    </submittedName>
</protein>
<evidence type="ECO:0000256" key="4">
    <source>
        <dbReference type="ARBA" id="ARBA00022692"/>
    </source>
</evidence>
<comment type="caution">
    <text evidence="9">The sequence shown here is derived from an EMBL/GenBank/DDBJ whole genome shotgun (WGS) entry which is preliminary data.</text>
</comment>
<dbReference type="EMBL" id="JACXZS010000008">
    <property type="protein sequence ID" value="MBD3942554.1"/>
    <property type="molecule type" value="Genomic_DNA"/>
</dbReference>
<organism evidence="9 10">
    <name type="scientific">Microbacterium helvum</name>
    <dbReference type="NCBI Taxonomy" id="2773713"/>
    <lineage>
        <taxon>Bacteria</taxon>
        <taxon>Bacillati</taxon>
        <taxon>Actinomycetota</taxon>
        <taxon>Actinomycetes</taxon>
        <taxon>Micrococcales</taxon>
        <taxon>Microbacteriaceae</taxon>
        <taxon>Microbacterium</taxon>
    </lineage>
</organism>
<feature type="domain" description="Bacterial sugar transferase" evidence="8">
    <location>
        <begin position="285"/>
        <end position="473"/>
    </location>
</feature>
<dbReference type="InterPro" id="IPR017475">
    <property type="entry name" value="EPS_sugar_tfrase"/>
</dbReference>
<proteinExistence type="inferred from homology"/>
<comment type="subcellular location">
    <subcellularLocation>
        <location evidence="1">Membrane</location>
        <topology evidence="1">Multi-pass membrane protein</topology>
    </subcellularLocation>
</comment>
<feature type="transmembrane region" description="Helical" evidence="7">
    <location>
        <begin position="56"/>
        <end position="73"/>
    </location>
</feature>
<keyword evidence="5 7" id="KW-1133">Transmembrane helix</keyword>
<dbReference type="PANTHER" id="PTHR30576">
    <property type="entry name" value="COLANIC BIOSYNTHESIS UDP-GLUCOSE LIPID CARRIER TRANSFERASE"/>
    <property type="match status" value="1"/>
</dbReference>
<keyword evidence="6 7" id="KW-0472">Membrane</keyword>
<dbReference type="NCBIfam" id="TIGR03025">
    <property type="entry name" value="EPS_sugtrans"/>
    <property type="match status" value="1"/>
</dbReference>
<evidence type="ECO:0000256" key="7">
    <source>
        <dbReference type="SAM" id="Phobius"/>
    </source>
</evidence>
<keyword evidence="3 9" id="KW-0808">Transferase</keyword>
<evidence type="ECO:0000259" key="8">
    <source>
        <dbReference type="Pfam" id="PF02397"/>
    </source>
</evidence>
<name>A0ABR8NQW9_9MICO</name>
<feature type="transmembrane region" description="Helical" evidence="7">
    <location>
        <begin position="120"/>
        <end position="139"/>
    </location>
</feature>
<evidence type="ECO:0000256" key="5">
    <source>
        <dbReference type="ARBA" id="ARBA00022989"/>
    </source>
</evidence>
<dbReference type="PANTHER" id="PTHR30576:SF10">
    <property type="entry name" value="SLL5057 PROTEIN"/>
    <property type="match status" value="1"/>
</dbReference>
<evidence type="ECO:0000256" key="6">
    <source>
        <dbReference type="ARBA" id="ARBA00023136"/>
    </source>
</evidence>
<keyword evidence="10" id="KW-1185">Reference proteome</keyword>
<sequence>MTETSRSPRDADWPRRYASRLFYSDALVVAATLTIYGLIALDQLSQPVAWPSGPTIPYWVFLILLGVVWLLSLDVIDTRDRHMIGQGITEYRRIVNATVIVFALVIIFAFFFRIEIARSIFIIALPIGVAALVLSRWLWRQWLRRRQRQGSYVYRAVVVGERSKIAHIARQIERAHDSGYVLIGALTRGGDGSVAQLPVLGDFADAGTAVERAGADTLIVTGSDELDPQTMRRLGWEMADRDINWVVAPTVTDVAGPRIHSRPVAGLPLVHIDFPTLEGYKRVSKRAFDLVGSTLLLVLLSPLMLVTAIAIRIDGSGPVFYRQIRVGRGGREFGMLKFRSMVANADDQLASLLDVQGTTNRPLFKVTNDPRITRVGYFIRKHSIDELPQLVNVFLGEMSLVGPRPQRAAEVALYDDDAHRRMLVKPGMSGLWQVSGRSKLSWEDSIRLDLYYVENWSFTQDIQILFRTIKAVIAPGETAH</sequence>
<feature type="transmembrane region" description="Helical" evidence="7">
    <location>
        <begin position="290"/>
        <end position="311"/>
    </location>
</feature>
<comment type="similarity">
    <text evidence="2">Belongs to the bacterial sugar transferase family.</text>
</comment>
<feature type="transmembrane region" description="Helical" evidence="7">
    <location>
        <begin position="94"/>
        <end position="114"/>
    </location>
</feature>
<dbReference type="Pfam" id="PF02397">
    <property type="entry name" value="Bac_transf"/>
    <property type="match status" value="1"/>
</dbReference>
<dbReference type="RefSeq" id="WP_191172182.1">
    <property type="nucleotide sequence ID" value="NZ_JACXZS010000008.1"/>
</dbReference>
<reference evidence="9 10" key="1">
    <citation type="submission" date="2020-09" db="EMBL/GenBank/DDBJ databases">
        <title>Isolation and identification of active actinomycetes.</title>
        <authorList>
            <person name="Li X."/>
        </authorList>
    </citation>
    <scope>NUCLEOTIDE SEQUENCE [LARGE SCALE GENOMIC DNA]</scope>
    <source>
        <strain evidence="9 10">NEAU-LLC</strain>
    </source>
</reference>
<dbReference type="Pfam" id="PF13727">
    <property type="entry name" value="CoA_binding_3"/>
    <property type="match status" value="1"/>
</dbReference>
<evidence type="ECO:0000313" key="10">
    <source>
        <dbReference type="Proteomes" id="UP000598426"/>
    </source>
</evidence>
<evidence type="ECO:0000313" key="9">
    <source>
        <dbReference type="EMBL" id="MBD3942554.1"/>
    </source>
</evidence>
<dbReference type="GO" id="GO:0016740">
    <property type="term" value="F:transferase activity"/>
    <property type="evidence" value="ECO:0007669"/>
    <property type="project" value="UniProtKB-KW"/>
</dbReference>
<gene>
    <name evidence="9" type="ORF">IF188_12685</name>
</gene>
<keyword evidence="4 7" id="KW-0812">Transmembrane</keyword>
<dbReference type="InterPro" id="IPR003362">
    <property type="entry name" value="Bact_transf"/>
</dbReference>
<evidence type="ECO:0000256" key="2">
    <source>
        <dbReference type="ARBA" id="ARBA00006464"/>
    </source>
</evidence>
<evidence type="ECO:0000256" key="3">
    <source>
        <dbReference type="ARBA" id="ARBA00022679"/>
    </source>
</evidence>
<dbReference type="Proteomes" id="UP000598426">
    <property type="component" value="Unassembled WGS sequence"/>
</dbReference>